<keyword evidence="1" id="KW-0812">Transmembrane</keyword>
<sequence length="39" mass="4559">MQKPKTEYKNESNIFAWIVALGTFYTLFYTTFTILAIHG</sequence>
<protein>
    <submittedName>
        <fullName evidence="2">Uncharacterized protein</fullName>
    </submittedName>
</protein>
<keyword evidence="1" id="KW-0472">Membrane</keyword>
<dbReference type="Proteomes" id="UP000681290">
    <property type="component" value="Unassembled WGS sequence"/>
</dbReference>
<proteinExistence type="predicted"/>
<evidence type="ECO:0000313" key="3">
    <source>
        <dbReference type="Proteomes" id="UP000681290"/>
    </source>
</evidence>
<evidence type="ECO:0000256" key="1">
    <source>
        <dbReference type="SAM" id="Phobius"/>
    </source>
</evidence>
<dbReference type="EMBL" id="BOSM01000006">
    <property type="protein sequence ID" value="GIP59657.1"/>
    <property type="molecule type" value="Genomic_DNA"/>
</dbReference>
<comment type="caution">
    <text evidence="2">The sequence shown here is derived from an EMBL/GenBank/DDBJ whole genome shotgun (WGS) entry which is preliminary data.</text>
</comment>
<evidence type="ECO:0000313" key="2">
    <source>
        <dbReference type="EMBL" id="GIP59657.1"/>
    </source>
</evidence>
<accession>A0ABQ4MUN9</accession>
<keyword evidence="3" id="KW-1185">Reference proteome</keyword>
<gene>
    <name evidence="2" type="ORF">J15TS10_34710</name>
</gene>
<reference evidence="2 3" key="1">
    <citation type="submission" date="2021-03" db="EMBL/GenBank/DDBJ databases">
        <title>Antimicrobial resistance genes in bacteria isolated from Japanese honey, and their potential for conferring macrolide and lincosamide resistance in the American foulbrood pathogen Paenibacillus larvae.</title>
        <authorList>
            <person name="Okamoto M."/>
            <person name="Kumagai M."/>
            <person name="Kanamori H."/>
            <person name="Takamatsu D."/>
        </authorList>
    </citation>
    <scope>NUCLEOTIDE SEQUENCE [LARGE SCALE GENOMIC DNA]</scope>
    <source>
        <strain evidence="2 3">J15TS10</strain>
    </source>
</reference>
<organism evidence="2 3">
    <name type="scientific">Paenibacillus woosongensis</name>
    <dbReference type="NCBI Taxonomy" id="307580"/>
    <lineage>
        <taxon>Bacteria</taxon>
        <taxon>Bacillati</taxon>
        <taxon>Bacillota</taxon>
        <taxon>Bacilli</taxon>
        <taxon>Bacillales</taxon>
        <taxon>Paenibacillaceae</taxon>
        <taxon>Paenibacillus</taxon>
    </lineage>
</organism>
<feature type="transmembrane region" description="Helical" evidence="1">
    <location>
        <begin position="14"/>
        <end position="37"/>
    </location>
</feature>
<name>A0ABQ4MUN9_9BACL</name>
<keyword evidence="1" id="KW-1133">Transmembrane helix</keyword>